<feature type="compositionally biased region" description="Basic and acidic residues" evidence="1">
    <location>
        <begin position="8"/>
        <end position="26"/>
    </location>
</feature>
<accession>A0AAD1ZLD2</accession>
<feature type="region of interest" description="Disordered" evidence="1">
    <location>
        <begin position="1"/>
        <end position="26"/>
    </location>
</feature>
<dbReference type="AlphaFoldDB" id="A0AAD1ZLD2"/>
<evidence type="ECO:0000313" key="2">
    <source>
        <dbReference type="EMBL" id="CAI9771938.1"/>
    </source>
</evidence>
<reference evidence="2" key="1">
    <citation type="submission" date="2023-05" db="EMBL/GenBank/DDBJ databases">
        <authorList>
            <person name="Huff M."/>
        </authorList>
    </citation>
    <scope>NUCLEOTIDE SEQUENCE</scope>
</reference>
<name>A0AAD1ZLD2_9LAMI</name>
<evidence type="ECO:0000256" key="1">
    <source>
        <dbReference type="SAM" id="MobiDB-lite"/>
    </source>
</evidence>
<keyword evidence="3" id="KW-1185">Reference proteome</keyword>
<evidence type="ECO:0000313" key="3">
    <source>
        <dbReference type="Proteomes" id="UP000834106"/>
    </source>
</evidence>
<dbReference type="Proteomes" id="UP000834106">
    <property type="component" value="Chromosome 12"/>
</dbReference>
<dbReference type="EMBL" id="OU503047">
    <property type="protein sequence ID" value="CAI9771938.1"/>
    <property type="molecule type" value="Genomic_DNA"/>
</dbReference>
<proteinExistence type="predicted"/>
<protein>
    <submittedName>
        <fullName evidence="2">Uncharacterized protein</fullName>
    </submittedName>
</protein>
<organism evidence="2 3">
    <name type="scientific">Fraxinus pennsylvanica</name>
    <dbReference type="NCBI Taxonomy" id="56036"/>
    <lineage>
        <taxon>Eukaryota</taxon>
        <taxon>Viridiplantae</taxon>
        <taxon>Streptophyta</taxon>
        <taxon>Embryophyta</taxon>
        <taxon>Tracheophyta</taxon>
        <taxon>Spermatophyta</taxon>
        <taxon>Magnoliopsida</taxon>
        <taxon>eudicotyledons</taxon>
        <taxon>Gunneridae</taxon>
        <taxon>Pentapetalae</taxon>
        <taxon>asterids</taxon>
        <taxon>lamiids</taxon>
        <taxon>Lamiales</taxon>
        <taxon>Oleaceae</taxon>
        <taxon>Oleeae</taxon>
        <taxon>Fraxinus</taxon>
    </lineage>
</organism>
<sequence length="210" mass="23770">MGLSGDSLEARSWEVGKSEGRNKKNGDAEVKTGCWIKLRYIGSCISSRSKVYSSLSGISTHDQNLIAHLVASALMAQKEGKKDGVDSENGHIREKGRVGRNEMALLEVVTEEDVSEWEDMSSLLGKEFAKKWKGPTRLLLLDERYSNIRTRELPESIKVYALQHFDLCLLLYLWALCIDRGDPILFIVMFIMVTLKLLDMKVRMIGMEQN</sequence>
<gene>
    <name evidence="2" type="ORF">FPE_LOCUS19368</name>
</gene>